<dbReference type="EMBL" id="AP027925">
    <property type="protein sequence ID" value="BED92538.1"/>
    <property type="molecule type" value="Genomic_DNA"/>
</dbReference>
<accession>A0AA48HW90</accession>
<dbReference type="Proteomes" id="UP001335720">
    <property type="component" value="Chromosome"/>
</dbReference>
<evidence type="ECO:0000313" key="1">
    <source>
        <dbReference type="EMBL" id="BED92538.1"/>
    </source>
</evidence>
<sequence length="110" mass="11666">MKKNLRLKSVLISMVLLGSSLGLKANKVKNITNVVASSVIVAGTVGLKIAANAMYVSTSGGNNNYNTFSKCFLAHNTAFEWVANIVAPIVILLPGLTFLGNSIRSLITEQ</sequence>
<dbReference type="KEGG" id="ptrh:RsTaC01_0289"/>
<name>A0AA48HW90_9FIRM</name>
<organism evidence="1">
    <name type="scientific">Candidatus Paraimprobicoccus trichonymphae</name>
    <dbReference type="NCBI Taxonomy" id="3033793"/>
    <lineage>
        <taxon>Bacteria</taxon>
        <taxon>Bacillati</taxon>
        <taxon>Bacillota</taxon>
        <taxon>Clostridia</taxon>
        <taxon>Candidatus Paraimprobicoccus</taxon>
    </lineage>
</organism>
<reference evidence="1" key="1">
    <citation type="journal article" date="2023" name="ISME J.">
        <title>Emergence of putative energy parasites within Clostridia revealed by genome analysis of a novel endosymbiotic clade.</title>
        <authorList>
            <person name="Takahashi K."/>
            <person name="Kuwahara H."/>
            <person name="Horikawa Y."/>
            <person name="Izawa K."/>
            <person name="Kato D."/>
            <person name="Inagaki T."/>
            <person name="Yuki M."/>
            <person name="Ohkuma M."/>
            <person name="Hongoh Y."/>
        </authorList>
    </citation>
    <scope>NUCLEOTIDE SEQUENCE</scope>
    <source>
        <strain evidence="1">RsTa-C01</strain>
    </source>
</reference>
<gene>
    <name evidence="1" type="ORF">RsTaC01_0289</name>
</gene>
<proteinExistence type="predicted"/>
<dbReference type="AlphaFoldDB" id="A0AA48HW90"/>
<protein>
    <submittedName>
        <fullName evidence="1">Uncharacterized protein</fullName>
    </submittedName>
</protein>